<sequence length="159" mass="17694">KRLKRTKINTLVFPPTRWDTGATLGTGTTRATVEESGMMTGTRVKVLSLSARSWARSVTKLAAPSMTPSTGSGRRTEMIHPTGSATTRRTAIARLTMEKQRKSSKMMKRPLQPRVCRLSKQRRQRPHGRKERRPKKVDLGAAAHYTGDQSPDTPVTQTP</sequence>
<feature type="non-terminal residue" evidence="2">
    <location>
        <position position="1"/>
    </location>
</feature>
<protein>
    <submittedName>
        <fullName evidence="2">Clathrin interactor 1a</fullName>
    </submittedName>
</protein>
<feature type="compositionally biased region" description="Low complexity" evidence="1">
    <location>
        <begin position="85"/>
        <end position="94"/>
    </location>
</feature>
<feature type="region of interest" description="Disordered" evidence="1">
    <location>
        <begin position="62"/>
        <end position="159"/>
    </location>
</feature>
<dbReference type="AlphaFoldDB" id="A0A1A8GX43"/>
<name>A0A1A8GX43_9TELE</name>
<evidence type="ECO:0000313" key="2">
    <source>
        <dbReference type="EMBL" id="SBQ75644.1"/>
    </source>
</evidence>
<feature type="compositionally biased region" description="Basic residues" evidence="1">
    <location>
        <begin position="117"/>
        <end position="135"/>
    </location>
</feature>
<dbReference type="EMBL" id="HAEC01007506">
    <property type="protein sequence ID" value="SBQ75644.1"/>
    <property type="molecule type" value="Transcribed_RNA"/>
</dbReference>
<reference evidence="2" key="2">
    <citation type="submission" date="2016-06" db="EMBL/GenBank/DDBJ databases">
        <title>The genome of a short-lived fish provides insights into sex chromosome evolution and the genetic control of aging.</title>
        <authorList>
            <person name="Reichwald K."/>
            <person name="Felder M."/>
            <person name="Petzold A."/>
            <person name="Koch P."/>
            <person name="Groth M."/>
            <person name="Platzer M."/>
        </authorList>
    </citation>
    <scope>NUCLEOTIDE SEQUENCE</scope>
    <source>
        <tissue evidence="2">Brain</tissue>
    </source>
</reference>
<organism evidence="2">
    <name type="scientific">Nothobranchius korthausae</name>
    <dbReference type="NCBI Taxonomy" id="1143690"/>
    <lineage>
        <taxon>Eukaryota</taxon>
        <taxon>Metazoa</taxon>
        <taxon>Chordata</taxon>
        <taxon>Craniata</taxon>
        <taxon>Vertebrata</taxon>
        <taxon>Euteleostomi</taxon>
        <taxon>Actinopterygii</taxon>
        <taxon>Neopterygii</taxon>
        <taxon>Teleostei</taxon>
        <taxon>Neoteleostei</taxon>
        <taxon>Acanthomorphata</taxon>
        <taxon>Ovalentaria</taxon>
        <taxon>Atherinomorphae</taxon>
        <taxon>Cyprinodontiformes</taxon>
        <taxon>Nothobranchiidae</taxon>
        <taxon>Nothobranchius</taxon>
    </lineage>
</organism>
<reference evidence="2" key="1">
    <citation type="submission" date="2016-05" db="EMBL/GenBank/DDBJ databases">
        <authorList>
            <person name="Lavstsen T."/>
            <person name="Jespersen J.S."/>
        </authorList>
    </citation>
    <scope>NUCLEOTIDE SEQUENCE</scope>
    <source>
        <tissue evidence="2">Brain</tissue>
    </source>
</reference>
<evidence type="ECO:0000256" key="1">
    <source>
        <dbReference type="SAM" id="MobiDB-lite"/>
    </source>
</evidence>
<proteinExistence type="predicted"/>
<feature type="compositionally biased region" description="Polar residues" evidence="1">
    <location>
        <begin position="147"/>
        <end position="159"/>
    </location>
</feature>
<gene>
    <name evidence="2" type="primary">CLINT1A</name>
</gene>
<feature type="non-terminal residue" evidence="2">
    <location>
        <position position="159"/>
    </location>
</feature>
<accession>A0A1A8GX43</accession>